<dbReference type="Proteomes" id="UP000003160">
    <property type="component" value="Unassembled WGS sequence"/>
</dbReference>
<sequence length="45" mass="5439">MYIVQSKDLFGFRDEFSANHPHIAFSYMKDLEHTYGKRYRIIKKG</sequence>
<evidence type="ECO:0000313" key="1">
    <source>
        <dbReference type="EMBL" id="EFA42896.1"/>
    </source>
</evidence>
<gene>
    <name evidence="1" type="ORF">HMPREF0645_2646</name>
</gene>
<dbReference type="HOGENOM" id="CLU_3203425_0_0_10"/>
<evidence type="ECO:0000313" key="2">
    <source>
        <dbReference type="Proteomes" id="UP000003160"/>
    </source>
</evidence>
<proteinExistence type="predicted"/>
<protein>
    <submittedName>
        <fullName evidence="1">Uncharacterized protein</fullName>
    </submittedName>
</protein>
<accession>D1Q0B1</accession>
<comment type="caution">
    <text evidence="1">The sequence shown here is derived from an EMBL/GenBank/DDBJ whole genome shotgun (WGS) entry which is preliminary data.</text>
</comment>
<dbReference type="EMBL" id="ACKS01000108">
    <property type="protein sequence ID" value="EFA42896.1"/>
    <property type="molecule type" value="Genomic_DNA"/>
</dbReference>
<name>D1Q0B1_9BACT</name>
<keyword evidence="2" id="KW-1185">Reference proteome</keyword>
<reference evidence="1 2" key="1">
    <citation type="submission" date="2009-10" db="EMBL/GenBank/DDBJ databases">
        <authorList>
            <person name="Qin X."/>
            <person name="Bachman B."/>
            <person name="Battles P."/>
            <person name="Bell A."/>
            <person name="Bess C."/>
            <person name="Bickham C."/>
            <person name="Chaboub L."/>
            <person name="Chen D."/>
            <person name="Coyle M."/>
            <person name="Deiros D.R."/>
            <person name="Dinh H."/>
            <person name="Forbes L."/>
            <person name="Fowler G."/>
            <person name="Francisco L."/>
            <person name="Fu Q."/>
            <person name="Gubbala S."/>
            <person name="Hale W."/>
            <person name="Han Y."/>
            <person name="Hemphill L."/>
            <person name="Highlander S.K."/>
            <person name="Hirani K."/>
            <person name="Hogues M."/>
            <person name="Jackson L."/>
            <person name="Jakkamsetti A."/>
            <person name="Javaid M."/>
            <person name="Jiang H."/>
            <person name="Korchina V."/>
            <person name="Kovar C."/>
            <person name="Lara F."/>
            <person name="Lee S."/>
            <person name="Mata R."/>
            <person name="Mathew T."/>
            <person name="Moen C."/>
            <person name="Morales K."/>
            <person name="Munidasa M."/>
            <person name="Nazareth L."/>
            <person name="Ngo R."/>
            <person name="Nguyen L."/>
            <person name="Okwuonu G."/>
            <person name="Ongeri F."/>
            <person name="Patil S."/>
            <person name="Petrosino J."/>
            <person name="Pham C."/>
            <person name="Pham P."/>
            <person name="Pu L.-L."/>
            <person name="Puazo M."/>
            <person name="Raj R."/>
            <person name="Reid J."/>
            <person name="Rouhana J."/>
            <person name="Saada N."/>
            <person name="Shang Y."/>
            <person name="Simmons D."/>
            <person name="Thornton R."/>
            <person name="Warren J."/>
            <person name="Weissenberger G."/>
            <person name="Zhang J."/>
            <person name="Zhang L."/>
            <person name="Zhou C."/>
            <person name="Zhu D."/>
            <person name="Muzny D."/>
            <person name="Worley K."/>
            <person name="Gibbs R."/>
        </authorList>
    </citation>
    <scope>NUCLEOTIDE SEQUENCE [LARGE SCALE GENOMIC DNA]</scope>
    <source>
        <strain evidence="1 2">DSM 17361</strain>
    </source>
</reference>
<dbReference type="AlphaFoldDB" id="D1Q0B1"/>
<organism evidence="1 2">
    <name type="scientific">Hallella bergensis DSM 17361</name>
    <dbReference type="NCBI Taxonomy" id="585502"/>
    <lineage>
        <taxon>Bacteria</taxon>
        <taxon>Pseudomonadati</taxon>
        <taxon>Bacteroidota</taxon>
        <taxon>Bacteroidia</taxon>
        <taxon>Bacteroidales</taxon>
        <taxon>Prevotellaceae</taxon>
        <taxon>Hallella</taxon>
    </lineage>
</organism>